<gene>
    <name evidence="2" type="ORF">PMA3_14260</name>
</gene>
<dbReference type="KEGG" id="psil:PMA3_14260"/>
<evidence type="ECO:0000313" key="3">
    <source>
        <dbReference type="Proteomes" id="UP000078354"/>
    </source>
</evidence>
<dbReference type="EMBL" id="CP014870">
    <property type="protein sequence ID" value="ANJ56241.1"/>
    <property type="molecule type" value="Genomic_DNA"/>
</dbReference>
<dbReference type="Proteomes" id="UP000078354">
    <property type="component" value="Chromosome"/>
</dbReference>
<keyword evidence="1" id="KW-0472">Membrane</keyword>
<protein>
    <submittedName>
        <fullName evidence="2">Uncharacterized protein</fullName>
    </submittedName>
</protein>
<reference evidence="2 3" key="1">
    <citation type="journal article" date="2018" name="Syst. Appl. Microbiol.">
        <title>Pseudomonas silesiensis sp. nov. strain A3T isolated from a biological pesticide sewage treatment plant and analysis of the complete genome sequence.</title>
        <authorList>
            <person name="Kaminski M.A."/>
            <person name="Furmanczyk E.M."/>
            <person name="Sobczak A."/>
            <person name="Dziembowski A."/>
            <person name="Lipinski L."/>
        </authorList>
    </citation>
    <scope>NUCLEOTIDE SEQUENCE [LARGE SCALE GENOMIC DNA]</scope>
    <source>
        <strain evidence="2 3">A3</strain>
    </source>
</reference>
<proteinExistence type="predicted"/>
<keyword evidence="3" id="KW-1185">Reference proteome</keyword>
<organism evidence="2 3">
    <name type="scientific">Pseudomonas silesiensis</name>
    <dbReference type="NCBI Taxonomy" id="1853130"/>
    <lineage>
        <taxon>Bacteria</taxon>
        <taxon>Pseudomonadati</taxon>
        <taxon>Pseudomonadota</taxon>
        <taxon>Gammaproteobacteria</taxon>
        <taxon>Pseudomonadales</taxon>
        <taxon>Pseudomonadaceae</taxon>
        <taxon>Pseudomonas</taxon>
    </lineage>
</organism>
<evidence type="ECO:0000313" key="2">
    <source>
        <dbReference type="EMBL" id="ANJ56241.1"/>
    </source>
</evidence>
<name>A0A191YU28_9PSED</name>
<keyword evidence="1" id="KW-0812">Transmembrane</keyword>
<dbReference type="OrthoDB" id="7032019at2"/>
<dbReference type="AlphaFoldDB" id="A0A191YU28"/>
<keyword evidence="1" id="KW-1133">Transmembrane helix</keyword>
<evidence type="ECO:0000256" key="1">
    <source>
        <dbReference type="SAM" id="Phobius"/>
    </source>
</evidence>
<accession>A0A191YU28</accession>
<sequence length="61" mass="6598">MPPLSMNRASLEQLHREVAALAEEMSRPAPTAARAFLLPFCIGVAFALTTFVVVALLARMV</sequence>
<feature type="transmembrane region" description="Helical" evidence="1">
    <location>
        <begin position="35"/>
        <end position="58"/>
    </location>
</feature>
<dbReference type="RefSeq" id="WP_064677757.1">
    <property type="nucleotide sequence ID" value="NZ_CP014870.1"/>
</dbReference>